<dbReference type="SUPFAM" id="SSF51735">
    <property type="entry name" value="NAD(P)-binding Rossmann-fold domains"/>
    <property type="match status" value="1"/>
</dbReference>
<comment type="caution">
    <text evidence="2">The sequence shown here is derived from an EMBL/GenBank/DDBJ whole genome shotgun (WGS) entry which is preliminary data.</text>
</comment>
<dbReference type="AlphaFoldDB" id="A0AAV3YVX8"/>
<protein>
    <submittedName>
        <fullName evidence="2">Retinol dehydrogenase 13</fullName>
    </submittedName>
</protein>
<dbReference type="GO" id="GO:0016491">
    <property type="term" value="F:oxidoreductase activity"/>
    <property type="evidence" value="ECO:0007669"/>
    <property type="project" value="UniProtKB-KW"/>
</dbReference>
<keyword evidence="1" id="KW-0560">Oxidoreductase</keyword>
<keyword evidence="3" id="KW-1185">Reference proteome</keyword>
<accession>A0AAV3YVX8</accession>
<dbReference type="InterPro" id="IPR036291">
    <property type="entry name" value="NAD(P)-bd_dom_sf"/>
</dbReference>
<dbReference type="Proteomes" id="UP000735302">
    <property type="component" value="Unassembled WGS sequence"/>
</dbReference>
<dbReference type="EMBL" id="BLXT01001760">
    <property type="protein sequence ID" value="GFN87615.1"/>
    <property type="molecule type" value="Genomic_DNA"/>
</dbReference>
<evidence type="ECO:0000313" key="3">
    <source>
        <dbReference type="Proteomes" id="UP000735302"/>
    </source>
</evidence>
<reference evidence="2 3" key="1">
    <citation type="journal article" date="2021" name="Elife">
        <title>Chloroplast acquisition without the gene transfer in kleptoplastic sea slugs, Plakobranchus ocellatus.</title>
        <authorList>
            <person name="Maeda T."/>
            <person name="Takahashi S."/>
            <person name="Yoshida T."/>
            <person name="Shimamura S."/>
            <person name="Takaki Y."/>
            <person name="Nagai Y."/>
            <person name="Toyoda A."/>
            <person name="Suzuki Y."/>
            <person name="Arimoto A."/>
            <person name="Ishii H."/>
            <person name="Satoh N."/>
            <person name="Nishiyama T."/>
            <person name="Hasebe M."/>
            <person name="Maruyama T."/>
            <person name="Minagawa J."/>
            <person name="Obokata J."/>
            <person name="Shigenobu S."/>
        </authorList>
    </citation>
    <scope>NUCLEOTIDE SEQUENCE [LARGE SCALE GENOMIC DNA]</scope>
</reference>
<evidence type="ECO:0000256" key="1">
    <source>
        <dbReference type="ARBA" id="ARBA00023002"/>
    </source>
</evidence>
<dbReference type="PANTHER" id="PTHR43157">
    <property type="entry name" value="PHOSPHATIDYLINOSITOL-GLYCAN BIOSYNTHESIS CLASS F PROTEIN-RELATED"/>
    <property type="match status" value="1"/>
</dbReference>
<evidence type="ECO:0000313" key="2">
    <source>
        <dbReference type="EMBL" id="GFN87615.1"/>
    </source>
</evidence>
<dbReference type="Gene3D" id="3.40.50.720">
    <property type="entry name" value="NAD(P)-binding Rossmann-like Domain"/>
    <property type="match status" value="2"/>
</dbReference>
<dbReference type="PRINTS" id="PR00081">
    <property type="entry name" value="GDHRDH"/>
</dbReference>
<name>A0AAV3YVX8_9GAST</name>
<organism evidence="2 3">
    <name type="scientific">Plakobranchus ocellatus</name>
    <dbReference type="NCBI Taxonomy" id="259542"/>
    <lineage>
        <taxon>Eukaryota</taxon>
        <taxon>Metazoa</taxon>
        <taxon>Spiralia</taxon>
        <taxon>Lophotrochozoa</taxon>
        <taxon>Mollusca</taxon>
        <taxon>Gastropoda</taxon>
        <taxon>Heterobranchia</taxon>
        <taxon>Euthyneura</taxon>
        <taxon>Panpulmonata</taxon>
        <taxon>Sacoglossa</taxon>
        <taxon>Placobranchoidea</taxon>
        <taxon>Plakobranchidae</taxon>
        <taxon>Plakobranchus</taxon>
    </lineage>
</organism>
<dbReference type="Pfam" id="PF00106">
    <property type="entry name" value="adh_short"/>
    <property type="match status" value="1"/>
</dbReference>
<sequence>MCTSSLRGLVPENQVMTRGDVGQQQGNKVYTDGGVYTGKEKITGKTVIITGASAGIGKETAKDLARRGETRLDILINNAGVMFGPRIPTKDGYEMHIGINHYGHFLLTNLLIEKLKSSAPSRIINVSSRAHKRGKTNFDYLHAEKYAKHTCYAQSKLANILHCLELSKRLAGTGVTANSLHPGVVETELQRYFIKKCLRIILDPIYRMFVKTPFQGAQTSVRLAVDPALETVSGKYFRETKASAAARNEAAAKRLWEMSEEITKSKYP</sequence>
<dbReference type="PANTHER" id="PTHR43157:SF31">
    <property type="entry name" value="PHOSPHATIDYLINOSITOL-GLYCAN BIOSYNTHESIS CLASS F PROTEIN"/>
    <property type="match status" value="1"/>
</dbReference>
<dbReference type="InterPro" id="IPR002347">
    <property type="entry name" value="SDR_fam"/>
</dbReference>
<gene>
    <name evidence="2" type="ORF">PoB_001412100</name>
</gene>
<proteinExistence type="predicted"/>